<organism evidence="2 3">
    <name type="scientific">Oedothorax gibbosus</name>
    <dbReference type="NCBI Taxonomy" id="931172"/>
    <lineage>
        <taxon>Eukaryota</taxon>
        <taxon>Metazoa</taxon>
        <taxon>Ecdysozoa</taxon>
        <taxon>Arthropoda</taxon>
        <taxon>Chelicerata</taxon>
        <taxon>Arachnida</taxon>
        <taxon>Araneae</taxon>
        <taxon>Araneomorphae</taxon>
        <taxon>Entelegynae</taxon>
        <taxon>Araneoidea</taxon>
        <taxon>Linyphiidae</taxon>
        <taxon>Erigoninae</taxon>
        <taxon>Oedothorax</taxon>
    </lineage>
</organism>
<accession>A0AAV6UYM4</accession>
<dbReference type="AlphaFoldDB" id="A0AAV6UYM4"/>
<dbReference type="EMBL" id="JAFNEN010000218">
    <property type="protein sequence ID" value="KAG8189304.1"/>
    <property type="molecule type" value="Genomic_DNA"/>
</dbReference>
<comment type="caution">
    <text evidence="2">The sequence shown here is derived from an EMBL/GenBank/DDBJ whole genome shotgun (WGS) entry which is preliminary data.</text>
</comment>
<name>A0AAV6UYM4_9ARAC</name>
<proteinExistence type="predicted"/>
<keyword evidence="1" id="KW-0732">Signal</keyword>
<evidence type="ECO:0000313" key="3">
    <source>
        <dbReference type="Proteomes" id="UP000827092"/>
    </source>
</evidence>
<dbReference type="Proteomes" id="UP000827092">
    <property type="component" value="Unassembled WGS sequence"/>
</dbReference>
<protein>
    <submittedName>
        <fullName evidence="2">Uncharacterized protein</fullName>
    </submittedName>
</protein>
<feature type="signal peptide" evidence="1">
    <location>
        <begin position="1"/>
        <end position="21"/>
    </location>
</feature>
<keyword evidence="3" id="KW-1185">Reference proteome</keyword>
<evidence type="ECO:0000256" key="1">
    <source>
        <dbReference type="SAM" id="SignalP"/>
    </source>
</evidence>
<feature type="chain" id="PRO_5043910842" evidence="1">
    <location>
        <begin position="22"/>
        <end position="140"/>
    </location>
</feature>
<sequence>MKASVVVMVLLAFLASFGATAEEVEGEAEEVYYSPSVARPNMEQLEILDRREEEKEKTRSEWWLRDHICHQDEFVFSKSEKLKTNPTERCYPGKHGEYICLSKVQAANGREIGRKRKYRCCTGYYLPKGGFDCVRGKTRK</sequence>
<evidence type="ECO:0000313" key="2">
    <source>
        <dbReference type="EMBL" id="KAG8189304.1"/>
    </source>
</evidence>
<reference evidence="2 3" key="1">
    <citation type="journal article" date="2022" name="Nat. Ecol. Evol.">
        <title>A masculinizing supergene underlies an exaggerated male reproductive morph in a spider.</title>
        <authorList>
            <person name="Hendrickx F."/>
            <person name="De Corte Z."/>
            <person name="Sonet G."/>
            <person name="Van Belleghem S.M."/>
            <person name="Kostlbacher S."/>
            <person name="Vangestel C."/>
        </authorList>
    </citation>
    <scope>NUCLEOTIDE SEQUENCE [LARGE SCALE GENOMIC DNA]</scope>
    <source>
        <strain evidence="2">W744_W776</strain>
    </source>
</reference>
<gene>
    <name evidence="2" type="ORF">JTE90_019062</name>
</gene>